<dbReference type="EMBL" id="NOIG01000006">
    <property type="protein sequence ID" value="OYD50569.1"/>
    <property type="molecule type" value="Genomic_DNA"/>
</dbReference>
<feature type="transmembrane region" description="Helical" evidence="1">
    <location>
        <begin position="12"/>
        <end position="32"/>
    </location>
</feature>
<evidence type="ECO:0000313" key="3">
    <source>
        <dbReference type="Proteomes" id="UP000215441"/>
    </source>
</evidence>
<dbReference type="Gene3D" id="3.20.20.80">
    <property type="entry name" value="Glycosidases"/>
    <property type="match status" value="1"/>
</dbReference>
<dbReference type="Proteomes" id="UP000215441">
    <property type="component" value="Unassembled WGS sequence"/>
</dbReference>
<protein>
    <recommendedName>
        <fullName evidence="4">Glycoside hydrolase family 42 N-terminal domain-containing protein</fullName>
    </recommendedName>
</protein>
<keyword evidence="1" id="KW-0472">Membrane</keyword>
<dbReference type="OrthoDB" id="8790280at2"/>
<dbReference type="AlphaFoldDB" id="A0A235ENG7"/>
<gene>
    <name evidence="2" type="ORF">CBY09_09600</name>
</gene>
<evidence type="ECO:0000313" key="2">
    <source>
        <dbReference type="EMBL" id="OYD50569.1"/>
    </source>
</evidence>
<evidence type="ECO:0008006" key="4">
    <source>
        <dbReference type="Google" id="ProtNLM"/>
    </source>
</evidence>
<sequence length="634" mass="70615">METPPQGKTAPVVIYIAAAAVLLAGWGGTRLLSLHAPAEKHRVGRMLLAPMIAVADPCIMQPQQPAATGDARVDALARSCTGPDGSAAQLVESTLSTLQPRGTTVATTPQLLGYTLAAPLLQLFRPEDDNWAIDTERVQRIARTIRDTSRPVILYLFATHFATDAPLEAALASDSTNLAQTRDGPMAQGRYYDSAVNNWSLASTATDLTARRVQAARALLSELCRLPAADLAKIQGVTLLGELHHLFPDFEAGMGFDRPYRVTDYGPHSTAGFQQFLKQEFTSIARLNRVLGSEYRSFDEVLPPGRDIRSEPLQRYTEHIDSFAHGTLPVSGWVFSDAPKRSTYPAWVHVYADGIFMGKTPVEQGRQDVLEAKPEFGFANTGWRMDLDFRTLAPGLHRIDVFMENAPGQISLMGTRQIAIMDRQQKTPVLHPQKPLPPHAQLSTSVQFHIDQPVEQASYYYNPLVPLWHTFRGRQVTEYLRFFDQVVNASCLKAVPHYTHQIIPFTNPSWDANKFAIQASLQKQTSGGLKLGVSLYGHASYGAGFHKWYASTGHHSYGVTEFHPLKPMSTEELRQTLDRHERKGADFLSFFIEPYWQGKVVARGHNLFSFDPENRKFGADKLYDAMRQHLAQPQ</sequence>
<keyword evidence="1" id="KW-0812">Transmembrane</keyword>
<comment type="caution">
    <text evidence="2">The sequence shown here is derived from an EMBL/GenBank/DDBJ whole genome shotgun (WGS) entry which is preliminary data.</text>
</comment>
<name>A0A235ENG7_9BURK</name>
<proteinExistence type="predicted"/>
<accession>A0A235ENG7</accession>
<reference evidence="2 3" key="1">
    <citation type="submission" date="2017-07" db="EMBL/GenBank/DDBJ databases">
        <title>Acidovorax KNDSW TSA 6 genome sequence and assembly.</title>
        <authorList>
            <person name="Mayilraj S."/>
        </authorList>
    </citation>
    <scope>NUCLEOTIDE SEQUENCE [LARGE SCALE GENOMIC DNA]</scope>
    <source>
        <strain evidence="2 3">KNDSW-TSA6</strain>
    </source>
</reference>
<organism evidence="2 3">
    <name type="scientific">Acidovorax kalamii</name>
    <dbReference type="NCBI Taxonomy" id="2004485"/>
    <lineage>
        <taxon>Bacteria</taxon>
        <taxon>Pseudomonadati</taxon>
        <taxon>Pseudomonadota</taxon>
        <taxon>Betaproteobacteria</taxon>
        <taxon>Burkholderiales</taxon>
        <taxon>Comamonadaceae</taxon>
        <taxon>Acidovorax</taxon>
    </lineage>
</organism>
<keyword evidence="3" id="KW-1185">Reference proteome</keyword>
<evidence type="ECO:0000256" key="1">
    <source>
        <dbReference type="SAM" id="Phobius"/>
    </source>
</evidence>
<keyword evidence="1" id="KW-1133">Transmembrane helix</keyword>